<evidence type="ECO:0000256" key="2">
    <source>
        <dbReference type="ARBA" id="ARBA00023157"/>
    </source>
</evidence>
<dbReference type="AlphaFoldDB" id="A0AAD7LV17"/>
<dbReference type="InterPro" id="IPR003245">
    <property type="entry name" value="Phytocyanin_dom"/>
</dbReference>
<name>A0AAD7LV17_QUISA</name>
<comment type="caution">
    <text evidence="7">The sequence shown here is derived from an EMBL/GenBank/DDBJ whole genome shotgun (WGS) entry which is preliminary data.</text>
</comment>
<dbReference type="EMBL" id="JARAOO010000006">
    <property type="protein sequence ID" value="KAJ7964881.1"/>
    <property type="molecule type" value="Genomic_DNA"/>
</dbReference>
<dbReference type="PROSITE" id="PS51485">
    <property type="entry name" value="PHYTOCYANIN"/>
    <property type="match status" value="1"/>
</dbReference>
<dbReference type="FunFam" id="2.60.40.420:FF:000018">
    <property type="entry name" value="Lamin-like protein"/>
    <property type="match status" value="1"/>
</dbReference>
<dbReference type="GO" id="GO:0009055">
    <property type="term" value="F:electron transfer activity"/>
    <property type="evidence" value="ECO:0007669"/>
    <property type="project" value="InterPro"/>
</dbReference>
<evidence type="ECO:0000313" key="8">
    <source>
        <dbReference type="Proteomes" id="UP001163823"/>
    </source>
</evidence>
<dbReference type="InterPro" id="IPR039391">
    <property type="entry name" value="Phytocyanin-like"/>
</dbReference>
<accession>A0AAD7LV17</accession>
<dbReference type="SUPFAM" id="SSF49503">
    <property type="entry name" value="Cupredoxins"/>
    <property type="match status" value="1"/>
</dbReference>
<reference evidence="7" key="1">
    <citation type="journal article" date="2023" name="Science">
        <title>Elucidation of the pathway for biosynthesis of saponin adjuvants from the soapbark tree.</title>
        <authorList>
            <person name="Reed J."/>
            <person name="Orme A."/>
            <person name="El-Demerdash A."/>
            <person name="Owen C."/>
            <person name="Martin L.B.B."/>
            <person name="Misra R.C."/>
            <person name="Kikuchi S."/>
            <person name="Rejzek M."/>
            <person name="Martin A.C."/>
            <person name="Harkess A."/>
            <person name="Leebens-Mack J."/>
            <person name="Louveau T."/>
            <person name="Stephenson M.J."/>
            <person name="Osbourn A."/>
        </authorList>
    </citation>
    <scope>NUCLEOTIDE SEQUENCE</scope>
    <source>
        <strain evidence="7">S10</strain>
    </source>
</reference>
<dbReference type="Pfam" id="PF02298">
    <property type="entry name" value="Cu_bind_like"/>
    <property type="match status" value="1"/>
</dbReference>
<keyword evidence="3" id="KW-0325">Glycoprotein</keyword>
<dbReference type="GO" id="GO:0005886">
    <property type="term" value="C:plasma membrane"/>
    <property type="evidence" value="ECO:0007669"/>
    <property type="project" value="TreeGrafter"/>
</dbReference>
<organism evidence="7 8">
    <name type="scientific">Quillaja saponaria</name>
    <name type="common">Soap bark tree</name>
    <dbReference type="NCBI Taxonomy" id="32244"/>
    <lineage>
        <taxon>Eukaryota</taxon>
        <taxon>Viridiplantae</taxon>
        <taxon>Streptophyta</taxon>
        <taxon>Embryophyta</taxon>
        <taxon>Tracheophyta</taxon>
        <taxon>Spermatophyta</taxon>
        <taxon>Magnoliopsida</taxon>
        <taxon>eudicotyledons</taxon>
        <taxon>Gunneridae</taxon>
        <taxon>Pentapetalae</taxon>
        <taxon>rosids</taxon>
        <taxon>fabids</taxon>
        <taxon>Fabales</taxon>
        <taxon>Quillajaceae</taxon>
        <taxon>Quillaja</taxon>
    </lineage>
</organism>
<protein>
    <submittedName>
        <fullName evidence="7">Lamin-like protein</fullName>
    </submittedName>
</protein>
<sequence>MGILCSECRDPVLHRVGGGRYTWAPNINFSEWSSHEHFYKDDWLYFGFDKHLYNVLEVNNTSYENCIDKDFIFNITRGGRDVFHLTEARPYYFICGRGYCFNGMKVAVNVEHPPSSIPSPYLINKGSESGRQSKIMNLLVLLGTTLACTCTSEG</sequence>
<gene>
    <name evidence="7" type="ORF">O6P43_014616</name>
</gene>
<proteinExistence type="inferred from homology"/>
<dbReference type="PANTHER" id="PTHR33021:SF262">
    <property type="entry name" value="EARLY NODULIN-LIKE PROTEIN 20"/>
    <property type="match status" value="1"/>
</dbReference>
<dbReference type="InterPro" id="IPR008972">
    <property type="entry name" value="Cupredoxin"/>
</dbReference>
<feature type="domain" description="Phytocyanin" evidence="6">
    <location>
        <begin position="12"/>
        <end position="112"/>
    </location>
</feature>
<dbReference type="PANTHER" id="PTHR33021">
    <property type="entry name" value="BLUE COPPER PROTEIN"/>
    <property type="match status" value="1"/>
</dbReference>
<keyword evidence="8" id="KW-1185">Reference proteome</keyword>
<comment type="function">
    <text evidence="5">May act as a carbohydrate transporter.</text>
</comment>
<evidence type="ECO:0000256" key="3">
    <source>
        <dbReference type="ARBA" id="ARBA00023180"/>
    </source>
</evidence>
<evidence type="ECO:0000256" key="1">
    <source>
        <dbReference type="ARBA" id="ARBA00022729"/>
    </source>
</evidence>
<evidence type="ECO:0000256" key="5">
    <source>
        <dbReference type="ARBA" id="ARBA00037626"/>
    </source>
</evidence>
<evidence type="ECO:0000313" key="7">
    <source>
        <dbReference type="EMBL" id="KAJ7964881.1"/>
    </source>
</evidence>
<keyword evidence="2" id="KW-1015">Disulfide bond</keyword>
<keyword evidence="1" id="KW-0732">Signal</keyword>
<evidence type="ECO:0000259" key="6">
    <source>
        <dbReference type="PROSITE" id="PS51485"/>
    </source>
</evidence>
<dbReference type="Gene3D" id="2.60.40.420">
    <property type="entry name" value="Cupredoxins - blue copper proteins"/>
    <property type="match status" value="1"/>
</dbReference>
<evidence type="ECO:0000256" key="4">
    <source>
        <dbReference type="ARBA" id="ARBA00035011"/>
    </source>
</evidence>
<dbReference type="KEGG" id="qsa:O6P43_014616"/>
<comment type="similarity">
    <text evidence="4">Belongs to the early nodulin-like (ENODL) family.</text>
</comment>
<dbReference type="Proteomes" id="UP001163823">
    <property type="component" value="Chromosome 6"/>
</dbReference>